<dbReference type="SUPFAM" id="SSF55729">
    <property type="entry name" value="Acyl-CoA N-acyltransferases (Nat)"/>
    <property type="match status" value="1"/>
</dbReference>
<feature type="region of interest" description="Disordered" evidence="7">
    <location>
        <begin position="388"/>
        <end position="428"/>
    </location>
</feature>
<comment type="subcellular location">
    <subcellularLocation>
        <location evidence="1">Nucleus</location>
    </subcellularLocation>
</comment>
<dbReference type="Gene3D" id="3.40.630.30">
    <property type="match status" value="1"/>
</dbReference>
<dbReference type="InterPro" id="IPR054292">
    <property type="entry name" value="DUF7028"/>
</dbReference>
<dbReference type="InterPro" id="IPR032308">
    <property type="entry name" value="TDBD"/>
</dbReference>
<dbReference type="InterPro" id="IPR056511">
    <property type="entry name" value="IDM1_C"/>
</dbReference>
<dbReference type="Pfam" id="PF16135">
    <property type="entry name" value="TDBD"/>
    <property type="match status" value="1"/>
</dbReference>
<feature type="region of interest" description="Disordered" evidence="7">
    <location>
        <begin position="257"/>
        <end position="306"/>
    </location>
</feature>
<dbReference type="PANTHER" id="PTHR46309:SF1">
    <property type="entry name" value="PHD FINGER PROTEIN 12"/>
    <property type="match status" value="1"/>
</dbReference>
<protein>
    <recommendedName>
        <fullName evidence="12">PHD-type domain-containing protein</fullName>
    </recommendedName>
</protein>
<evidence type="ECO:0000256" key="2">
    <source>
        <dbReference type="ARBA" id="ARBA00022723"/>
    </source>
</evidence>
<dbReference type="GO" id="GO:0008270">
    <property type="term" value="F:zinc ion binding"/>
    <property type="evidence" value="ECO:0007669"/>
    <property type="project" value="UniProtKB-KW"/>
</dbReference>
<accession>A0ABD3CZ18</accession>
<evidence type="ECO:0000259" key="9">
    <source>
        <dbReference type="PROSITE" id="PS51186"/>
    </source>
</evidence>
<dbReference type="PROSITE" id="PS01359">
    <property type="entry name" value="ZF_PHD_1"/>
    <property type="match status" value="1"/>
</dbReference>
<feature type="compositionally biased region" description="Polar residues" evidence="7">
    <location>
        <begin position="954"/>
        <end position="968"/>
    </location>
</feature>
<evidence type="ECO:0000256" key="1">
    <source>
        <dbReference type="ARBA" id="ARBA00004123"/>
    </source>
</evidence>
<feature type="compositionally biased region" description="Low complexity" evidence="7">
    <location>
        <begin position="50"/>
        <end position="62"/>
    </location>
</feature>
<dbReference type="CDD" id="cd15532">
    <property type="entry name" value="PHD2_CHD_II"/>
    <property type="match status" value="1"/>
</dbReference>
<evidence type="ECO:0000259" key="8">
    <source>
        <dbReference type="PROSITE" id="PS50016"/>
    </source>
</evidence>
<dbReference type="Proteomes" id="UP001632038">
    <property type="component" value="Unassembled WGS sequence"/>
</dbReference>
<dbReference type="InterPro" id="IPR019786">
    <property type="entry name" value="Zinc_finger_PHD-type_CS"/>
</dbReference>
<dbReference type="InterPro" id="IPR019787">
    <property type="entry name" value="Znf_PHD-finger"/>
</dbReference>
<dbReference type="InterPro" id="IPR013083">
    <property type="entry name" value="Znf_RING/FYVE/PHD"/>
</dbReference>
<dbReference type="AlphaFoldDB" id="A0ABD3CZ18"/>
<evidence type="ECO:0000256" key="4">
    <source>
        <dbReference type="ARBA" id="ARBA00022833"/>
    </source>
</evidence>
<reference evidence="11" key="1">
    <citation type="journal article" date="2024" name="IScience">
        <title>Strigolactones Initiate the Formation of Haustorium-like Structures in Castilleja.</title>
        <authorList>
            <person name="Buerger M."/>
            <person name="Peterson D."/>
            <person name="Chory J."/>
        </authorList>
    </citation>
    <scope>NUCLEOTIDE SEQUENCE [LARGE SCALE GENOMIC DNA]</scope>
</reference>
<dbReference type="InterPro" id="IPR042163">
    <property type="entry name" value="PHF12"/>
</dbReference>
<evidence type="ECO:0000313" key="10">
    <source>
        <dbReference type="EMBL" id="KAL3634546.1"/>
    </source>
</evidence>
<keyword evidence="3 6" id="KW-0863">Zinc-finger</keyword>
<dbReference type="PROSITE" id="PS50016">
    <property type="entry name" value="ZF_PHD_2"/>
    <property type="match status" value="1"/>
</dbReference>
<feature type="compositionally biased region" description="Basic and acidic residues" evidence="7">
    <location>
        <begin position="1079"/>
        <end position="1090"/>
    </location>
</feature>
<feature type="compositionally biased region" description="Basic residues" evidence="7">
    <location>
        <begin position="390"/>
        <end position="403"/>
    </location>
</feature>
<feature type="compositionally biased region" description="Basic and acidic residues" evidence="7">
    <location>
        <begin position="906"/>
        <end position="923"/>
    </location>
</feature>
<evidence type="ECO:0008006" key="12">
    <source>
        <dbReference type="Google" id="ProtNLM"/>
    </source>
</evidence>
<dbReference type="PROSITE" id="PS51186">
    <property type="entry name" value="GNAT"/>
    <property type="match status" value="1"/>
</dbReference>
<feature type="compositionally biased region" description="Basic and acidic residues" evidence="7">
    <location>
        <begin position="969"/>
        <end position="983"/>
    </location>
</feature>
<keyword evidence="5" id="KW-0539">Nucleus</keyword>
<dbReference type="SUPFAM" id="SSF57903">
    <property type="entry name" value="FYVE/PHD zinc finger"/>
    <property type="match status" value="1"/>
</dbReference>
<evidence type="ECO:0000313" key="11">
    <source>
        <dbReference type="Proteomes" id="UP001632038"/>
    </source>
</evidence>
<dbReference type="Pfam" id="PF22970">
    <property type="entry name" value="DUF7028"/>
    <property type="match status" value="1"/>
</dbReference>
<evidence type="ECO:0000256" key="6">
    <source>
        <dbReference type="PROSITE-ProRule" id="PRU00146"/>
    </source>
</evidence>
<dbReference type="InterPro" id="IPR016181">
    <property type="entry name" value="Acyl_CoA_acyltransferase"/>
</dbReference>
<dbReference type="InterPro" id="IPR000182">
    <property type="entry name" value="GNAT_dom"/>
</dbReference>
<comment type="caution">
    <text evidence="10">The sequence shown here is derived from an EMBL/GenBank/DDBJ whole genome shotgun (WGS) entry which is preliminary data.</text>
</comment>
<dbReference type="EMBL" id="JAVIJP010000028">
    <property type="protein sequence ID" value="KAL3634546.1"/>
    <property type="molecule type" value="Genomic_DNA"/>
</dbReference>
<keyword evidence="11" id="KW-1185">Reference proteome</keyword>
<feature type="compositionally biased region" description="Polar residues" evidence="7">
    <location>
        <begin position="80"/>
        <end position="90"/>
    </location>
</feature>
<dbReference type="Pfam" id="PF23209">
    <property type="entry name" value="IDM1_C"/>
    <property type="match status" value="1"/>
</dbReference>
<sequence length="1208" mass="134383">MEGSVKSGVLKKKSSSGCLIIKNKSCNKNSSVGLRDLIDNSKAKNRSLDSDSSSGSGRSSSSSDEDESLEFMRRKVTEKMLNNNNSTNSSKGRKRKSELGRDSVGIDISDGDRKRSRLELFDFDEYDEFDAQQMKNGFIIKDRSKKIERNDKKKRGSHFDGSNSGARNKGLASEDEEANMPISLLKPKYQMSAGEPIRVQGKNGVLKVMVNNKKKVGFTSQPKNDDAVGLKERKGSGFDDVIKDSFVDKEKSVDKDKEKEGIKVYRSKKRMKNEEKASGRPENVTPPKVKEVKEVKAQRSGSTEKQRLREKIRGMLMDAGWTIDYRPRRNRDYLDSVYINPRGTAYWSITKAYDSFKKQLEEEDNGKPKSKIGSSSFTPLSENLINKLTRQTKRKIQKQMKCKRKEESDSDDDDSSDDSPKRKREKVGPDKVIGRCTLMVRGYDKGDSSDSDGYIPYSGKRTILAWLIDSGTAKLSEKVQYMNRKRTRVMLEGWVTRDGIHCGCCSKILTVSKFELHAGSKLRQPFQNIYLESGLSLLQCQNDAWNGQEESLRRGFCGVVDEDDPDDDTCPICGDGGDLICCDSCPSTFHQICLDIQNALPPGDWNCPNCTCKFCGLGSGNIAEENCSTSNELNRCSFCEKKYHGSCNGKENVLPTISNGASFCGLKCQELYDHLQKILGVKQELEAGFSWSLIQRKDVSDASQHGYPQRVECNSKLAVALSVMDECFLPIIDRKSGINLIHNVVYNCGSNFNRLNYPGFYTAILERGDEIISVASIRLHGDRLAEMPFIATRDIYRRQGMCSRLLSAIETELSSLKVGQLVIPTISEHMNTWTEVFGFHKLESVHKKEIKSMNMIVFPGTDMLQKPLLKQKQSDVFRKVEGTPRCKGVKIPESTKSRSQSPVLVEKAERQSSSDEIDSKDSGSPDPTILSMPISETDNTDVVKPEVENEQKESSSNLNCSPSENNSSDLEHRSQHHPEKDVEVPESTNNKHQLHVLVEKFNGESISDKIDAPDFGSTAPIIAPMPISESDKPAAYLSGAINESGIVLPSQETTAVEPDVENEKKASFDNFKSSPTPPENDRRSNSEHQPPDSLANDNTNCNVEAVVNDDHEIEDVGPTKTVYNSCAASCSSTAIDEEPLEQQSNQDPNGLILPVMDNRVHLTPEPSAAEVGVVESIIMTCDADLECKAVVEVKTDLVISSVVQKDVD</sequence>
<evidence type="ECO:0000256" key="3">
    <source>
        <dbReference type="ARBA" id="ARBA00022771"/>
    </source>
</evidence>
<dbReference type="Gene3D" id="3.30.40.10">
    <property type="entry name" value="Zinc/RING finger domain, C3HC4 (zinc finger)"/>
    <property type="match status" value="1"/>
</dbReference>
<dbReference type="GO" id="GO:0005634">
    <property type="term" value="C:nucleus"/>
    <property type="evidence" value="ECO:0007669"/>
    <property type="project" value="UniProtKB-SubCell"/>
</dbReference>
<evidence type="ECO:0000256" key="7">
    <source>
        <dbReference type="SAM" id="MobiDB-lite"/>
    </source>
</evidence>
<dbReference type="InterPro" id="IPR001965">
    <property type="entry name" value="Znf_PHD"/>
</dbReference>
<feature type="domain" description="N-acetyltransferase" evidence="9">
    <location>
        <begin position="719"/>
        <end position="860"/>
    </location>
</feature>
<gene>
    <name evidence="10" type="ORF">CASFOL_021600</name>
</gene>
<feature type="region of interest" description="Disordered" evidence="7">
    <location>
        <begin position="143"/>
        <end position="179"/>
    </location>
</feature>
<dbReference type="CDD" id="cd04301">
    <property type="entry name" value="NAT_SF"/>
    <property type="match status" value="1"/>
</dbReference>
<dbReference type="InterPro" id="IPR011011">
    <property type="entry name" value="Znf_FYVE_PHD"/>
</dbReference>
<feature type="region of interest" description="Disordered" evidence="7">
    <location>
        <begin position="886"/>
        <end position="991"/>
    </location>
</feature>
<keyword evidence="4" id="KW-0862">Zinc</keyword>
<proteinExistence type="predicted"/>
<feature type="region of interest" description="Disordered" evidence="7">
    <location>
        <begin position="29"/>
        <end position="109"/>
    </location>
</feature>
<feature type="region of interest" description="Disordered" evidence="7">
    <location>
        <begin position="1048"/>
        <end position="1099"/>
    </location>
</feature>
<dbReference type="PANTHER" id="PTHR46309">
    <property type="entry name" value="PHD FINGER PROTEIN 12"/>
    <property type="match status" value="1"/>
</dbReference>
<name>A0ABD3CZ18_9LAMI</name>
<organism evidence="10 11">
    <name type="scientific">Castilleja foliolosa</name>
    <dbReference type="NCBI Taxonomy" id="1961234"/>
    <lineage>
        <taxon>Eukaryota</taxon>
        <taxon>Viridiplantae</taxon>
        <taxon>Streptophyta</taxon>
        <taxon>Embryophyta</taxon>
        <taxon>Tracheophyta</taxon>
        <taxon>Spermatophyta</taxon>
        <taxon>Magnoliopsida</taxon>
        <taxon>eudicotyledons</taxon>
        <taxon>Gunneridae</taxon>
        <taxon>Pentapetalae</taxon>
        <taxon>asterids</taxon>
        <taxon>lamiids</taxon>
        <taxon>Lamiales</taxon>
        <taxon>Orobanchaceae</taxon>
        <taxon>Pedicularideae</taxon>
        <taxon>Castillejinae</taxon>
        <taxon>Castilleja</taxon>
    </lineage>
</organism>
<dbReference type="Pfam" id="PF00628">
    <property type="entry name" value="PHD"/>
    <property type="match status" value="1"/>
</dbReference>
<evidence type="ECO:0000256" key="5">
    <source>
        <dbReference type="ARBA" id="ARBA00023242"/>
    </source>
</evidence>
<dbReference type="SMART" id="SM00249">
    <property type="entry name" value="PHD"/>
    <property type="match status" value="2"/>
</dbReference>
<feature type="compositionally biased region" description="Basic and acidic residues" evidence="7">
    <location>
        <begin position="288"/>
        <end position="306"/>
    </location>
</feature>
<keyword evidence="2" id="KW-0479">Metal-binding</keyword>
<feature type="domain" description="PHD-type" evidence="8">
    <location>
        <begin position="567"/>
        <end position="613"/>
    </location>
</feature>
<feature type="compositionally biased region" description="Basic and acidic residues" evidence="7">
    <location>
        <begin position="36"/>
        <end position="49"/>
    </location>
</feature>
<feature type="compositionally biased region" description="Acidic residues" evidence="7">
    <location>
        <begin position="408"/>
        <end position="417"/>
    </location>
</feature>
<feature type="compositionally biased region" description="Basic and acidic residues" evidence="7">
    <location>
        <begin position="941"/>
        <end position="953"/>
    </location>
</feature>